<dbReference type="Proteomes" id="UP000640426">
    <property type="component" value="Unassembled WGS sequence"/>
</dbReference>
<evidence type="ECO:0000256" key="1">
    <source>
        <dbReference type="SAM" id="MobiDB-lite"/>
    </source>
</evidence>
<name>A0ABS0XST2_9SPHN</name>
<sequence length="50" mass="5326">MMTMDTNPTPDPRTAPDDMEDATNEGRSAEQPAEGGDGTPPENDGSPHQR</sequence>
<accession>A0ABS0XST2</accession>
<proteinExistence type="predicted"/>
<dbReference type="RefSeq" id="WP_199040344.1">
    <property type="nucleotide sequence ID" value="NZ_JAELXS010000009.1"/>
</dbReference>
<comment type="caution">
    <text evidence="2">The sequence shown here is derived from an EMBL/GenBank/DDBJ whole genome shotgun (WGS) entry which is preliminary data.</text>
</comment>
<gene>
    <name evidence="2" type="ORF">JAO74_15085</name>
</gene>
<evidence type="ECO:0000313" key="3">
    <source>
        <dbReference type="Proteomes" id="UP000640426"/>
    </source>
</evidence>
<evidence type="ECO:0000313" key="2">
    <source>
        <dbReference type="EMBL" id="MBJ6123119.1"/>
    </source>
</evidence>
<protein>
    <submittedName>
        <fullName evidence="2">Uncharacterized protein</fullName>
    </submittedName>
</protein>
<organism evidence="2 3">
    <name type="scientific">Sphingomonas mollis</name>
    <dbReference type="NCBI Taxonomy" id="2795726"/>
    <lineage>
        <taxon>Bacteria</taxon>
        <taxon>Pseudomonadati</taxon>
        <taxon>Pseudomonadota</taxon>
        <taxon>Alphaproteobacteria</taxon>
        <taxon>Sphingomonadales</taxon>
        <taxon>Sphingomonadaceae</taxon>
        <taxon>Sphingomonas</taxon>
    </lineage>
</organism>
<reference evidence="3" key="1">
    <citation type="submission" date="2020-12" db="EMBL/GenBank/DDBJ databases">
        <title>Hymenobacter sp.</title>
        <authorList>
            <person name="Kim M.K."/>
        </authorList>
    </citation>
    <scope>NUCLEOTIDE SEQUENCE [LARGE SCALE GENOMIC DNA]</scope>
    <source>
        <strain evidence="3">BT553</strain>
    </source>
</reference>
<dbReference type="EMBL" id="JAELXS010000009">
    <property type="protein sequence ID" value="MBJ6123119.1"/>
    <property type="molecule type" value="Genomic_DNA"/>
</dbReference>
<keyword evidence="3" id="KW-1185">Reference proteome</keyword>
<feature type="region of interest" description="Disordered" evidence="1">
    <location>
        <begin position="1"/>
        <end position="50"/>
    </location>
</feature>